<feature type="region of interest" description="Disordered" evidence="1">
    <location>
        <begin position="232"/>
        <end position="276"/>
    </location>
</feature>
<dbReference type="RefSeq" id="WP_210154796.1">
    <property type="nucleotide sequence ID" value="NZ_JAFCNB010000003.1"/>
</dbReference>
<evidence type="ECO:0000313" key="3">
    <source>
        <dbReference type="Proteomes" id="UP000674234"/>
    </source>
</evidence>
<feature type="compositionally biased region" description="Low complexity" evidence="1">
    <location>
        <begin position="232"/>
        <end position="242"/>
    </location>
</feature>
<proteinExistence type="predicted"/>
<protein>
    <submittedName>
        <fullName evidence="2">Uncharacterized protein</fullName>
    </submittedName>
</protein>
<reference evidence="2" key="1">
    <citation type="submission" date="2021-02" db="EMBL/GenBank/DDBJ databases">
        <title>Draft genome sequence of Microbispora sp. RL4-1S isolated from rice leaves in Thailand.</title>
        <authorList>
            <person name="Muangham S."/>
            <person name="Duangmal K."/>
        </authorList>
    </citation>
    <scope>NUCLEOTIDE SEQUENCE</scope>
    <source>
        <strain evidence="2">RL4-1S</strain>
    </source>
</reference>
<feature type="compositionally biased region" description="Basic and acidic residues" evidence="1">
    <location>
        <begin position="243"/>
        <end position="260"/>
    </location>
</feature>
<gene>
    <name evidence="2" type="ORF">JOL79_06690</name>
</gene>
<dbReference type="EMBL" id="JAFCNB010000003">
    <property type="protein sequence ID" value="MBP2703484.1"/>
    <property type="molecule type" value="Genomic_DNA"/>
</dbReference>
<dbReference type="Proteomes" id="UP000674234">
    <property type="component" value="Unassembled WGS sequence"/>
</dbReference>
<sequence length="276" mass="29654">MTRIAFLAAGRTGPNPRIHELHELALIERTPGGAERLSLWRLRPQRLPDADAEHLRRTRYFDQPTAAHSAAAIDVNLGTPSPVDPRLLAADLASRLFGAEVVTCDPGRDLPFIGAWLEAHNQLPGWRRSADVTSAAAGLLAGIMHTSRNDARGCVVDWRPLGDDWDAERLAVSLGVLAAPDPELPCHALRRADLARRLYDAVHYGPPLDLSLPAPPDPEPPAELAGDALAEGLDDGLGLAGEDTTHSDDGDHSRRRDRLVAVDPAAATTVLPAPQH</sequence>
<name>A0A941AP99_9ACTN</name>
<comment type="caution">
    <text evidence="2">The sequence shown here is derived from an EMBL/GenBank/DDBJ whole genome shotgun (WGS) entry which is preliminary data.</text>
</comment>
<accession>A0A941AP99</accession>
<dbReference type="AlphaFoldDB" id="A0A941AP99"/>
<evidence type="ECO:0000256" key="1">
    <source>
        <dbReference type="SAM" id="MobiDB-lite"/>
    </source>
</evidence>
<evidence type="ECO:0000313" key="2">
    <source>
        <dbReference type="EMBL" id="MBP2703484.1"/>
    </source>
</evidence>
<organism evidence="2 3">
    <name type="scientific">Microbispora oryzae</name>
    <dbReference type="NCBI Taxonomy" id="2806554"/>
    <lineage>
        <taxon>Bacteria</taxon>
        <taxon>Bacillati</taxon>
        <taxon>Actinomycetota</taxon>
        <taxon>Actinomycetes</taxon>
        <taxon>Streptosporangiales</taxon>
        <taxon>Streptosporangiaceae</taxon>
        <taxon>Microbispora</taxon>
    </lineage>
</organism>
<keyword evidence="3" id="KW-1185">Reference proteome</keyword>